<evidence type="ECO:0000256" key="1">
    <source>
        <dbReference type="ARBA" id="ARBA00003416"/>
    </source>
</evidence>
<dbReference type="PANTHER" id="PTHR30563">
    <property type="entry name" value="DNA RECOMBINATION PROTEIN RMUC"/>
    <property type="match status" value="1"/>
</dbReference>
<evidence type="ECO:0000313" key="7">
    <source>
        <dbReference type="Proteomes" id="UP000627292"/>
    </source>
</evidence>
<reference evidence="6" key="1">
    <citation type="journal article" date="2014" name="Int. J. Syst. Evol. Microbiol.">
        <title>Complete genome sequence of Corynebacterium casei LMG S-19264T (=DSM 44701T), isolated from a smear-ripened cheese.</title>
        <authorList>
            <consortium name="US DOE Joint Genome Institute (JGI-PGF)"/>
            <person name="Walter F."/>
            <person name="Albersmeier A."/>
            <person name="Kalinowski J."/>
            <person name="Ruckert C."/>
        </authorList>
    </citation>
    <scope>NUCLEOTIDE SEQUENCE</scope>
    <source>
        <strain evidence="6">CGMCC 1.15290</strain>
    </source>
</reference>
<evidence type="ECO:0000256" key="5">
    <source>
        <dbReference type="SAM" id="Coils"/>
    </source>
</evidence>
<dbReference type="Proteomes" id="UP000627292">
    <property type="component" value="Unassembled WGS sequence"/>
</dbReference>
<feature type="coiled-coil region" evidence="5">
    <location>
        <begin position="391"/>
        <end position="425"/>
    </location>
</feature>
<dbReference type="InterPro" id="IPR003798">
    <property type="entry name" value="DNA_recombination_RmuC"/>
</dbReference>
<protein>
    <submittedName>
        <fullName evidence="6">DNA recombination protein RmuC</fullName>
    </submittedName>
</protein>
<comment type="function">
    <text evidence="1">Involved in DNA recombination.</text>
</comment>
<reference evidence="6" key="2">
    <citation type="submission" date="2020-09" db="EMBL/GenBank/DDBJ databases">
        <authorList>
            <person name="Sun Q."/>
            <person name="Zhou Y."/>
        </authorList>
    </citation>
    <scope>NUCLEOTIDE SEQUENCE</scope>
    <source>
        <strain evidence="6">CGMCC 1.15290</strain>
    </source>
</reference>
<gene>
    <name evidence="6" type="ORF">GCM10011379_41630</name>
</gene>
<dbReference type="GO" id="GO:0006310">
    <property type="term" value="P:DNA recombination"/>
    <property type="evidence" value="ECO:0007669"/>
    <property type="project" value="UniProtKB-KW"/>
</dbReference>
<dbReference type="RefSeq" id="WP_188955962.1">
    <property type="nucleotide sequence ID" value="NZ_BMIB01000004.1"/>
</dbReference>
<name>A0A917MZP7_9BACT</name>
<dbReference type="EMBL" id="BMIB01000004">
    <property type="protein sequence ID" value="GGH76579.1"/>
    <property type="molecule type" value="Genomic_DNA"/>
</dbReference>
<organism evidence="6 7">
    <name type="scientific">Filimonas zeae</name>
    <dbReference type="NCBI Taxonomy" id="1737353"/>
    <lineage>
        <taxon>Bacteria</taxon>
        <taxon>Pseudomonadati</taxon>
        <taxon>Bacteroidota</taxon>
        <taxon>Chitinophagia</taxon>
        <taxon>Chitinophagales</taxon>
        <taxon>Chitinophagaceae</taxon>
        <taxon>Filimonas</taxon>
    </lineage>
</organism>
<keyword evidence="3 5" id="KW-0175">Coiled coil</keyword>
<dbReference type="PANTHER" id="PTHR30563:SF0">
    <property type="entry name" value="DNA RECOMBINATION PROTEIN RMUC"/>
    <property type="match status" value="1"/>
</dbReference>
<evidence type="ECO:0000256" key="3">
    <source>
        <dbReference type="ARBA" id="ARBA00023054"/>
    </source>
</evidence>
<sequence>MITHIALATIIILLLVILILIIRAGSRNAPAHEQQLLNQWDQLNKQVQRIEQAVKQEIATNRQEAQDTARHGRHELSASLRAFGEQVNKSVEDFNRLQKENFYALLHKQSEQNTATAGRLDQMREVMEKKIADLQSGNEKKLEEMRATVDEKLQKTLETRLGESFKIVSERLEAVHKGLGDMQQLATGVGDLKRVLTNVKTRGIMGEYQLENILDQLLTADQYAKNVKTKADSNAVVEFAVKMPGKEAGDQPVWLPVDSKFPKEDYELLSEAYDNAQVELVEEYRRSFIRGIKKCAADISSKYIHPPGTTDFAILFLPFESLYAEVLRTPGLFETLQRDYKIIITGPTTLSALLSSLQMGFRTLAIERRSGEVWQLLGAVKTEFSNFGGILDKTQKKLQEASNVIEDAGRRSRAIERKLRDVQELPSTQAGNLLDNTI</sequence>
<keyword evidence="7" id="KW-1185">Reference proteome</keyword>
<comment type="caution">
    <text evidence="6">The sequence shown here is derived from an EMBL/GenBank/DDBJ whole genome shotgun (WGS) entry which is preliminary data.</text>
</comment>
<dbReference type="Pfam" id="PF02646">
    <property type="entry name" value="RmuC"/>
    <property type="match status" value="1"/>
</dbReference>
<evidence type="ECO:0000313" key="6">
    <source>
        <dbReference type="EMBL" id="GGH76579.1"/>
    </source>
</evidence>
<evidence type="ECO:0000256" key="4">
    <source>
        <dbReference type="ARBA" id="ARBA00023172"/>
    </source>
</evidence>
<comment type="similarity">
    <text evidence="2">Belongs to the RmuC family.</text>
</comment>
<keyword evidence="4" id="KW-0233">DNA recombination</keyword>
<evidence type="ECO:0000256" key="2">
    <source>
        <dbReference type="ARBA" id="ARBA00009840"/>
    </source>
</evidence>
<accession>A0A917MZP7</accession>
<proteinExistence type="inferred from homology"/>
<dbReference type="AlphaFoldDB" id="A0A917MZP7"/>